<evidence type="ECO:0000313" key="3">
    <source>
        <dbReference type="Proteomes" id="UP000800200"/>
    </source>
</evidence>
<evidence type="ECO:0000313" key="2">
    <source>
        <dbReference type="EMBL" id="KAF2188140.1"/>
    </source>
</evidence>
<gene>
    <name evidence="2" type="ORF">K469DRAFT_566361</name>
</gene>
<evidence type="ECO:0000256" key="1">
    <source>
        <dbReference type="SAM" id="MobiDB-lite"/>
    </source>
</evidence>
<dbReference type="EMBL" id="ML994624">
    <property type="protein sequence ID" value="KAF2188140.1"/>
    <property type="molecule type" value="Genomic_DNA"/>
</dbReference>
<protein>
    <recommendedName>
        <fullName evidence="4">Fungal N-terminal domain-containing protein</fullName>
    </recommendedName>
</protein>
<dbReference type="OrthoDB" id="7464126at2759"/>
<evidence type="ECO:0008006" key="4">
    <source>
        <dbReference type="Google" id="ProtNLM"/>
    </source>
</evidence>
<organism evidence="2 3">
    <name type="scientific">Zopfia rhizophila CBS 207.26</name>
    <dbReference type="NCBI Taxonomy" id="1314779"/>
    <lineage>
        <taxon>Eukaryota</taxon>
        <taxon>Fungi</taxon>
        <taxon>Dikarya</taxon>
        <taxon>Ascomycota</taxon>
        <taxon>Pezizomycotina</taxon>
        <taxon>Dothideomycetes</taxon>
        <taxon>Dothideomycetes incertae sedis</taxon>
        <taxon>Zopfiaceae</taxon>
        <taxon>Zopfia</taxon>
    </lineage>
</organism>
<reference evidence="2" key="1">
    <citation type="journal article" date="2020" name="Stud. Mycol.">
        <title>101 Dothideomycetes genomes: a test case for predicting lifestyles and emergence of pathogens.</title>
        <authorList>
            <person name="Haridas S."/>
            <person name="Albert R."/>
            <person name="Binder M."/>
            <person name="Bloem J."/>
            <person name="Labutti K."/>
            <person name="Salamov A."/>
            <person name="Andreopoulos B."/>
            <person name="Baker S."/>
            <person name="Barry K."/>
            <person name="Bills G."/>
            <person name="Bluhm B."/>
            <person name="Cannon C."/>
            <person name="Castanera R."/>
            <person name="Culley D."/>
            <person name="Daum C."/>
            <person name="Ezra D."/>
            <person name="Gonzalez J."/>
            <person name="Henrissat B."/>
            <person name="Kuo A."/>
            <person name="Liang C."/>
            <person name="Lipzen A."/>
            <person name="Lutzoni F."/>
            <person name="Magnuson J."/>
            <person name="Mondo S."/>
            <person name="Nolan M."/>
            <person name="Ohm R."/>
            <person name="Pangilinan J."/>
            <person name="Park H.-J."/>
            <person name="Ramirez L."/>
            <person name="Alfaro M."/>
            <person name="Sun H."/>
            <person name="Tritt A."/>
            <person name="Yoshinaga Y."/>
            <person name="Zwiers L.-H."/>
            <person name="Turgeon B."/>
            <person name="Goodwin S."/>
            <person name="Spatafora J."/>
            <person name="Crous P."/>
            <person name="Grigoriev I."/>
        </authorList>
    </citation>
    <scope>NUCLEOTIDE SEQUENCE</scope>
    <source>
        <strain evidence="2">CBS 207.26</strain>
    </source>
</reference>
<feature type="compositionally biased region" description="Low complexity" evidence="1">
    <location>
        <begin position="271"/>
        <end position="282"/>
    </location>
</feature>
<feature type="compositionally biased region" description="Polar residues" evidence="1">
    <location>
        <begin position="297"/>
        <end position="325"/>
    </location>
</feature>
<accession>A0A6A6EDF8</accession>
<feature type="compositionally biased region" description="Basic and acidic residues" evidence="1">
    <location>
        <begin position="286"/>
        <end position="296"/>
    </location>
</feature>
<feature type="compositionally biased region" description="Pro residues" evidence="1">
    <location>
        <begin position="357"/>
        <end position="366"/>
    </location>
</feature>
<feature type="compositionally biased region" description="Polar residues" evidence="1">
    <location>
        <begin position="337"/>
        <end position="352"/>
    </location>
</feature>
<dbReference type="Proteomes" id="UP000800200">
    <property type="component" value="Unassembled WGS sequence"/>
</dbReference>
<name>A0A6A6EDF8_9PEZI</name>
<feature type="region of interest" description="Disordered" evidence="1">
    <location>
        <begin position="256"/>
        <end position="366"/>
    </location>
</feature>
<dbReference type="AlphaFoldDB" id="A0A6A6EDF8"/>
<keyword evidence="3" id="KW-1185">Reference proteome</keyword>
<proteinExistence type="predicted"/>
<sequence>MSFGISVGDIIKVCDIATTVYKNCRDCPGEYKALTTEARQLTNVLRDIADKVEEDKIPASKMPQLLDSYGGCVEVLQELDGILNHYNKLDTKSKRAWDRLTWDSEKSRTLRGKLTASVVMLNGFWTSLIHDNQVLIIEALGRLERDYTGGHREESLASVEKIVSCAAEDEDEDDEDAAWAQIIRDLEDVGISPQDALEYRDFIIDWFVRAVNEGRLMERSVEHAQAQGTTGSLGTFPQDLEVALTVPKAASVERMPSWETPSFPPVIKRGPVPISPSLPSVPQQREPSRYSIEHQETSLSPRSTSRPASHRSTSPAAQANRSSAEASPALPVISPVPSGTQSSTPSINQQPISLPAITPPSQPPPPPGMEYYTALRPVGSMSNLPSLAAVEPQPSITVQQVQIPPVSAPSPPMQSPPAYDQLLTSSDGNLIWTAQRIVAAWNSRDFNAAEKHLENQLAAVERGETITILNNAGQPDRRLLRHLIGVCASYSGNFLKAKRVFESAFNGIYLSGTNIDEGDIAAARWLGDTCLHLNEPQNTALAWAVALEGSIERYGIARDVTRRVFEELHMLDSRIQGLQMLATSFSHFNTDSTDIFMNTHTIEKSRLVNSVRDRMKQIALIPSASPTYTVANPYSANSKYYRPKTEWKVAEGFLVQPLISLSSWPLQYDPTFSPFDAINLYKDMTAPFKEYQWTKFAYDGLPTVGLIHAKDLHYVTKRNIRWLVQTVETGLKEMGIEYRVQGAQILCRLNQRRSQLAFFESIGINFRKLQFRSMWGLKVTKVLKATRGTPPTNGNTFVSLEIQRDTEGFRDIVKGICERAEDEERINGLHARADIGSKATEAASPQFRHGDKVSYG</sequence>